<evidence type="ECO:0000313" key="2">
    <source>
        <dbReference type="EMBL" id="CAB4658648.1"/>
    </source>
</evidence>
<protein>
    <submittedName>
        <fullName evidence="2">Unannotated protein</fullName>
    </submittedName>
</protein>
<dbReference type="PRINTS" id="PR00081">
    <property type="entry name" value="GDHRDH"/>
</dbReference>
<reference evidence="2" key="1">
    <citation type="submission" date="2020-05" db="EMBL/GenBank/DDBJ databases">
        <authorList>
            <person name="Chiriac C."/>
            <person name="Salcher M."/>
            <person name="Ghai R."/>
            <person name="Kavagutti S V."/>
        </authorList>
    </citation>
    <scope>NUCLEOTIDE SEQUENCE</scope>
</reference>
<dbReference type="AlphaFoldDB" id="A0A6J6LBW2"/>
<dbReference type="FunFam" id="3.40.50.720:FF:000084">
    <property type="entry name" value="Short-chain dehydrogenase reductase"/>
    <property type="match status" value="1"/>
</dbReference>
<proteinExistence type="inferred from homology"/>
<gene>
    <name evidence="2" type="ORF">UFOPK2242_00826</name>
    <name evidence="3" type="ORF">UFOPK2996_00133</name>
</gene>
<dbReference type="NCBIfam" id="NF005559">
    <property type="entry name" value="PRK07231.1"/>
    <property type="match status" value="1"/>
</dbReference>
<dbReference type="Pfam" id="PF13561">
    <property type="entry name" value="adh_short_C2"/>
    <property type="match status" value="1"/>
</dbReference>
<dbReference type="InterPro" id="IPR002347">
    <property type="entry name" value="SDR_fam"/>
</dbReference>
<dbReference type="PANTHER" id="PTHR42760">
    <property type="entry name" value="SHORT-CHAIN DEHYDROGENASES/REDUCTASES FAMILY MEMBER"/>
    <property type="match status" value="1"/>
</dbReference>
<comment type="similarity">
    <text evidence="1">Belongs to the short-chain dehydrogenases/reductases (SDR) family.</text>
</comment>
<dbReference type="SUPFAM" id="SSF51735">
    <property type="entry name" value="NAD(P)-binding Rossmann-fold domains"/>
    <property type="match status" value="1"/>
</dbReference>
<dbReference type="PRINTS" id="PR00080">
    <property type="entry name" value="SDRFAMILY"/>
</dbReference>
<dbReference type="CDD" id="cd05233">
    <property type="entry name" value="SDR_c"/>
    <property type="match status" value="1"/>
</dbReference>
<dbReference type="EMBL" id="CAFAAH010000006">
    <property type="protein sequence ID" value="CAB4786838.1"/>
    <property type="molecule type" value="Genomic_DNA"/>
</dbReference>
<organism evidence="2">
    <name type="scientific">freshwater metagenome</name>
    <dbReference type="NCBI Taxonomy" id="449393"/>
    <lineage>
        <taxon>unclassified sequences</taxon>
        <taxon>metagenomes</taxon>
        <taxon>ecological metagenomes</taxon>
    </lineage>
</organism>
<name>A0A6J6LBW2_9ZZZZ</name>
<dbReference type="NCBIfam" id="NF005853">
    <property type="entry name" value="PRK07774.1"/>
    <property type="match status" value="1"/>
</dbReference>
<dbReference type="EMBL" id="CAEZWM010000092">
    <property type="protein sequence ID" value="CAB4658648.1"/>
    <property type="molecule type" value="Genomic_DNA"/>
</dbReference>
<evidence type="ECO:0000313" key="3">
    <source>
        <dbReference type="EMBL" id="CAB4786838.1"/>
    </source>
</evidence>
<dbReference type="PANTHER" id="PTHR42760:SF40">
    <property type="entry name" value="3-OXOACYL-[ACYL-CARRIER-PROTEIN] REDUCTASE, CHLOROPLASTIC"/>
    <property type="match status" value="1"/>
</dbReference>
<dbReference type="GO" id="GO:0030497">
    <property type="term" value="P:fatty acid elongation"/>
    <property type="evidence" value="ECO:0007669"/>
    <property type="project" value="TreeGrafter"/>
</dbReference>
<evidence type="ECO:0000256" key="1">
    <source>
        <dbReference type="ARBA" id="ARBA00006484"/>
    </source>
</evidence>
<dbReference type="Gene3D" id="3.40.50.720">
    <property type="entry name" value="NAD(P)-binding Rossmann-like Domain"/>
    <property type="match status" value="1"/>
</dbReference>
<sequence length="260" mass="27050">MSDAINKAAVSFDFSNTVSIVTGSGGGIGQAYVEAIAKAGGSVVVADIDTERAEGVAEGIRSNGGDALALRVDVASPESAAEMAAATIEHFGGIDYLVNNAAIFGGMKLDALLTVDWEYLERFLAVNTLGALNCTRAVFRSMRKRGGGAIVNQSSTAAYLYAGFYGLAKAGVNSLTQQLAHELGGQKIRVNAIAPGPTDTQASRTVVPEEFMTPIINGLALKRMGTPDDLVGLCLFLLSDQASWITGHVFNADGGQVFRA</sequence>
<accession>A0A6J6LBW2</accession>
<dbReference type="InterPro" id="IPR036291">
    <property type="entry name" value="NAD(P)-bd_dom_sf"/>
</dbReference>
<dbReference type="GO" id="GO:0016616">
    <property type="term" value="F:oxidoreductase activity, acting on the CH-OH group of donors, NAD or NADP as acceptor"/>
    <property type="evidence" value="ECO:0007669"/>
    <property type="project" value="TreeGrafter"/>
</dbReference>